<dbReference type="Proteomes" id="UP001142810">
    <property type="component" value="Unassembled WGS sequence"/>
</dbReference>
<evidence type="ECO:0000256" key="1">
    <source>
        <dbReference type="SAM" id="Phobius"/>
    </source>
</evidence>
<sequence>MNVLLASLFCGLIFGFGLIISGMSNPARVLNFLDWSNHWDPTLALVMGGAILVALPGFKWVRKRQQPLFTESFDIPTTSKIDAKLIVGSSLFGIGWGIAGLCPGPSIVGAVTLNTDILLFVGAMLIGMWAQHSLFSKKGS</sequence>
<comment type="caution">
    <text evidence="2">The sequence shown here is derived from an EMBL/GenBank/DDBJ whole genome shotgun (WGS) entry which is preliminary data.</text>
</comment>
<reference evidence="2" key="1">
    <citation type="submission" date="2022-11" db="EMBL/GenBank/DDBJ databases">
        <title>Alteromonas sp. nov., isolated from sea water of the Qingdao.</title>
        <authorList>
            <person name="Wang Q."/>
        </authorList>
    </citation>
    <scope>NUCLEOTIDE SEQUENCE</scope>
    <source>
        <strain evidence="2">ASW11-7</strain>
    </source>
</reference>
<dbReference type="InterPro" id="IPR046513">
    <property type="entry name" value="DUF6691"/>
</dbReference>
<accession>A0ABT3PAD5</accession>
<protein>
    <submittedName>
        <fullName evidence="2">YeeE/YedE family protein</fullName>
    </submittedName>
</protein>
<dbReference type="Pfam" id="PF20398">
    <property type="entry name" value="DUF6691"/>
    <property type="match status" value="1"/>
</dbReference>
<name>A0ABT3PAD5_9ALTE</name>
<gene>
    <name evidence="2" type="ORF">OPS25_14590</name>
</gene>
<evidence type="ECO:0000313" key="2">
    <source>
        <dbReference type="EMBL" id="MCW8109731.1"/>
    </source>
</evidence>
<organism evidence="2 3">
    <name type="scientific">Alteromonas aquimaris</name>
    <dbReference type="NCBI Taxonomy" id="2998417"/>
    <lineage>
        <taxon>Bacteria</taxon>
        <taxon>Pseudomonadati</taxon>
        <taxon>Pseudomonadota</taxon>
        <taxon>Gammaproteobacteria</taxon>
        <taxon>Alteromonadales</taxon>
        <taxon>Alteromonadaceae</taxon>
        <taxon>Alteromonas/Salinimonas group</taxon>
        <taxon>Alteromonas</taxon>
    </lineage>
</organism>
<evidence type="ECO:0000313" key="3">
    <source>
        <dbReference type="Proteomes" id="UP001142810"/>
    </source>
</evidence>
<keyword evidence="1" id="KW-1133">Transmembrane helix</keyword>
<keyword evidence="1" id="KW-0812">Transmembrane</keyword>
<feature type="transmembrane region" description="Helical" evidence="1">
    <location>
        <begin position="81"/>
        <end position="101"/>
    </location>
</feature>
<feature type="transmembrane region" description="Helical" evidence="1">
    <location>
        <begin position="42"/>
        <end position="61"/>
    </location>
</feature>
<feature type="transmembrane region" description="Helical" evidence="1">
    <location>
        <begin position="107"/>
        <end position="130"/>
    </location>
</feature>
<keyword evidence="1" id="KW-0472">Membrane</keyword>
<dbReference type="EMBL" id="JAPFRD010000013">
    <property type="protein sequence ID" value="MCW8109731.1"/>
    <property type="molecule type" value="Genomic_DNA"/>
</dbReference>
<keyword evidence="3" id="KW-1185">Reference proteome</keyword>
<proteinExistence type="predicted"/>
<dbReference type="RefSeq" id="WP_265618587.1">
    <property type="nucleotide sequence ID" value="NZ_JAPFRD010000013.1"/>
</dbReference>